<sequence>MDRPVAKIGTRTLDRIPRGWVILALALASWAMAIAIGALANTFFNSILSAL</sequence>
<proteinExistence type="predicted"/>
<keyword evidence="1" id="KW-1133">Transmembrane helix</keyword>
<reference evidence="2 3" key="1">
    <citation type="submission" date="2016-11" db="EMBL/GenBank/DDBJ databases">
        <authorList>
            <person name="Jaros S."/>
            <person name="Januszkiewicz K."/>
            <person name="Wedrychowicz H."/>
        </authorList>
    </citation>
    <scope>NUCLEOTIDE SEQUENCE [LARGE SCALE GENOMIC DNA]</scope>
    <source>
        <strain evidence="2 3">DSM 17137</strain>
    </source>
</reference>
<keyword evidence="1" id="KW-0812">Transmembrane</keyword>
<evidence type="ECO:0000256" key="1">
    <source>
        <dbReference type="SAM" id="Phobius"/>
    </source>
</evidence>
<evidence type="ECO:0000313" key="3">
    <source>
        <dbReference type="Proteomes" id="UP000184533"/>
    </source>
</evidence>
<protein>
    <submittedName>
        <fullName evidence="2">Uncharacterized protein</fullName>
    </submittedName>
</protein>
<dbReference type="AlphaFoldDB" id="A0A1M4V4U5"/>
<feature type="transmembrane region" description="Helical" evidence="1">
    <location>
        <begin position="20"/>
        <end position="44"/>
    </location>
</feature>
<keyword evidence="1" id="KW-0472">Membrane</keyword>
<accession>A0A1M4V4U5</accession>
<organism evidence="2 3">
    <name type="scientific">Devosia limi DSM 17137</name>
    <dbReference type="NCBI Taxonomy" id="1121477"/>
    <lineage>
        <taxon>Bacteria</taxon>
        <taxon>Pseudomonadati</taxon>
        <taxon>Pseudomonadota</taxon>
        <taxon>Alphaproteobacteria</taxon>
        <taxon>Hyphomicrobiales</taxon>
        <taxon>Devosiaceae</taxon>
        <taxon>Devosia</taxon>
    </lineage>
</organism>
<gene>
    <name evidence="2" type="ORF">SAMN02745223_00756</name>
</gene>
<dbReference type="Proteomes" id="UP000184533">
    <property type="component" value="Unassembled WGS sequence"/>
</dbReference>
<dbReference type="EMBL" id="FQVC01000002">
    <property type="protein sequence ID" value="SHE63965.1"/>
    <property type="molecule type" value="Genomic_DNA"/>
</dbReference>
<name>A0A1M4V4U5_9HYPH</name>
<evidence type="ECO:0000313" key="2">
    <source>
        <dbReference type="EMBL" id="SHE63965.1"/>
    </source>
</evidence>